<gene>
    <name evidence="2" type="ORF">DL89DRAFT_65934</name>
</gene>
<dbReference type="EMBL" id="MCFD01000015">
    <property type="protein sequence ID" value="ORX66659.1"/>
    <property type="molecule type" value="Genomic_DNA"/>
</dbReference>
<dbReference type="AlphaFoldDB" id="A0A1Y1VZH2"/>
<evidence type="ECO:0000313" key="2">
    <source>
        <dbReference type="EMBL" id="ORX66659.1"/>
    </source>
</evidence>
<dbReference type="GeneID" id="63808611"/>
<evidence type="ECO:0000256" key="1">
    <source>
        <dbReference type="SAM" id="SignalP"/>
    </source>
</evidence>
<evidence type="ECO:0008006" key="4">
    <source>
        <dbReference type="Google" id="ProtNLM"/>
    </source>
</evidence>
<feature type="signal peptide" evidence="1">
    <location>
        <begin position="1"/>
        <end position="16"/>
    </location>
</feature>
<reference evidence="2 3" key="1">
    <citation type="submission" date="2016-07" db="EMBL/GenBank/DDBJ databases">
        <title>Pervasive Adenine N6-methylation of Active Genes in Fungi.</title>
        <authorList>
            <consortium name="DOE Joint Genome Institute"/>
            <person name="Mondo S.J."/>
            <person name="Dannebaum R.O."/>
            <person name="Kuo R.C."/>
            <person name="Labutti K."/>
            <person name="Haridas S."/>
            <person name="Kuo A."/>
            <person name="Salamov A."/>
            <person name="Ahrendt S.R."/>
            <person name="Lipzen A."/>
            <person name="Sullivan W."/>
            <person name="Andreopoulos W.B."/>
            <person name="Clum A."/>
            <person name="Lindquist E."/>
            <person name="Daum C."/>
            <person name="Ramamoorthy G.K."/>
            <person name="Gryganskyi A."/>
            <person name="Culley D."/>
            <person name="Magnuson J.K."/>
            <person name="James T.Y."/>
            <person name="O'Malley M.A."/>
            <person name="Stajich J.E."/>
            <person name="Spatafora J.W."/>
            <person name="Visel A."/>
            <person name="Grigoriev I.V."/>
        </authorList>
    </citation>
    <scope>NUCLEOTIDE SEQUENCE [LARGE SCALE GENOMIC DNA]</scope>
    <source>
        <strain evidence="2 3">ATCC 12442</strain>
    </source>
</reference>
<organism evidence="2 3">
    <name type="scientific">Linderina pennispora</name>
    <dbReference type="NCBI Taxonomy" id="61395"/>
    <lineage>
        <taxon>Eukaryota</taxon>
        <taxon>Fungi</taxon>
        <taxon>Fungi incertae sedis</taxon>
        <taxon>Zoopagomycota</taxon>
        <taxon>Kickxellomycotina</taxon>
        <taxon>Kickxellomycetes</taxon>
        <taxon>Kickxellales</taxon>
        <taxon>Kickxellaceae</taxon>
        <taxon>Linderina</taxon>
    </lineage>
</organism>
<protein>
    <recommendedName>
        <fullName evidence="4">Secreted protein</fullName>
    </recommendedName>
</protein>
<name>A0A1Y1VZH2_9FUNG</name>
<proteinExistence type="predicted"/>
<dbReference type="RefSeq" id="XP_040740647.1">
    <property type="nucleotide sequence ID" value="XM_040891963.1"/>
</dbReference>
<dbReference type="Proteomes" id="UP000193922">
    <property type="component" value="Unassembled WGS sequence"/>
</dbReference>
<keyword evidence="3" id="KW-1185">Reference proteome</keyword>
<feature type="chain" id="PRO_5011001007" description="Secreted protein" evidence="1">
    <location>
        <begin position="17"/>
        <end position="74"/>
    </location>
</feature>
<comment type="caution">
    <text evidence="2">The sequence shown here is derived from an EMBL/GenBank/DDBJ whole genome shotgun (WGS) entry which is preliminary data.</text>
</comment>
<sequence length="74" mass="8064">MHTMFLESLALHTVGAANLKRLTTCSESSCRQRIAITRSCTVDKAATPCSRTCCCVPLDTYGLLRLVLCPIIFG</sequence>
<evidence type="ECO:0000313" key="3">
    <source>
        <dbReference type="Proteomes" id="UP000193922"/>
    </source>
</evidence>
<keyword evidence="1" id="KW-0732">Signal</keyword>
<accession>A0A1Y1VZH2</accession>